<accession>B7K5G0</accession>
<dbReference type="eggNOG" id="ENOG50321K6">
    <property type="taxonomic scope" value="Bacteria"/>
</dbReference>
<protein>
    <submittedName>
        <fullName evidence="1">Uncharacterized protein</fullName>
    </submittedName>
</protein>
<sequence length="71" mass="7903">MNKHFGQIEIADLIEESVANAAIRRQQMAENSLVDVTEEEAKNIEGGSLNIRIPFIPPIILGLIFPPTIEF</sequence>
<dbReference type="STRING" id="41431.PCC8801_2692"/>
<keyword evidence="2" id="KW-1185">Reference proteome</keyword>
<dbReference type="EMBL" id="CP001287">
    <property type="protein sequence ID" value="ACK66693.1"/>
    <property type="molecule type" value="Genomic_DNA"/>
</dbReference>
<dbReference type="RefSeq" id="WP_012595960.1">
    <property type="nucleotide sequence ID" value="NC_011726.1"/>
</dbReference>
<dbReference type="Proteomes" id="UP000008204">
    <property type="component" value="Chromosome"/>
</dbReference>
<evidence type="ECO:0000313" key="2">
    <source>
        <dbReference type="Proteomes" id="UP000008204"/>
    </source>
</evidence>
<organism evidence="1 2">
    <name type="scientific">Rippkaea orientalis (strain PCC 8801 / RF-1)</name>
    <name type="common">Cyanothece sp. (strain PCC 8801)</name>
    <dbReference type="NCBI Taxonomy" id="41431"/>
    <lineage>
        <taxon>Bacteria</taxon>
        <taxon>Bacillati</taxon>
        <taxon>Cyanobacteriota</taxon>
        <taxon>Cyanophyceae</taxon>
        <taxon>Oscillatoriophycideae</taxon>
        <taxon>Chroococcales</taxon>
        <taxon>Aphanothecaceae</taxon>
        <taxon>Rippkaea</taxon>
        <taxon>Rippkaea orientalis</taxon>
    </lineage>
</organism>
<dbReference type="HOGENOM" id="CLU_189916_0_0_3"/>
<gene>
    <name evidence="1" type="ordered locus">PCC8801_2692</name>
</gene>
<name>B7K5G0_RIPO1</name>
<evidence type="ECO:0000313" key="1">
    <source>
        <dbReference type="EMBL" id="ACK66693.1"/>
    </source>
</evidence>
<reference evidence="2" key="1">
    <citation type="journal article" date="2011" name="MBio">
        <title>Novel metabolic attributes of the genus Cyanothece, comprising a group of unicellular nitrogen-fixing Cyanobacteria.</title>
        <authorList>
            <person name="Bandyopadhyay A."/>
            <person name="Elvitigala T."/>
            <person name="Welsh E."/>
            <person name="Stockel J."/>
            <person name="Liberton M."/>
            <person name="Min H."/>
            <person name="Sherman L.A."/>
            <person name="Pakrasi H.B."/>
        </authorList>
    </citation>
    <scope>NUCLEOTIDE SEQUENCE [LARGE SCALE GENOMIC DNA]</scope>
    <source>
        <strain evidence="2">PCC 8801</strain>
    </source>
</reference>
<dbReference type="KEGG" id="cyp:PCC8801_2692"/>
<proteinExistence type="predicted"/>
<dbReference type="AlphaFoldDB" id="B7K5G0"/>
<dbReference type="OrthoDB" id="583122at2"/>